<dbReference type="AlphaFoldDB" id="A0A3A4NP34"/>
<dbReference type="EMBL" id="QZKU01000075">
    <property type="protein sequence ID" value="RJP20699.1"/>
    <property type="molecule type" value="Genomic_DNA"/>
</dbReference>
<evidence type="ECO:0000313" key="2">
    <source>
        <dbReference type="Proteomes" id="UP000265882"/>
    </source>
</evidence>
<accession>A0A3A4NP34</accession>
<proteinExistence type="predicted"/>
<protein>
    <submittedName>
        <fullName evidence="1">Uncharacterized protein</fullName>
    </submittedName>
</protein>
<gene>
    <name evidence="1" type="ORF">C4520_11120</name>
</gene>
<comment type="caution">
    <text evidence="1">The sequence shown here is derived from an EMBL/GenBank/DDBJ whole genome shotgun (WGS) entry which is preliminary data.</text>
</comment>
<sequence>MYFSDLAWGRGTAPADDGDAPSLFQQDIRVYALDTIFQKARQVKRKVNKSQRLVTIPHVFVGRTLEKA</sequence>
<dbReference type="Proteomes" id="UP000265882">
    <property type="component" value="Unassembled WGS sequence"/>
</dbReference>
<reference evidence="1 2" key="1">
    <citation type="journal article" date="2017" name="ISME J.">
        <title>Energy and carbon metabolisms in a deep terrestrial subsurface fluid microbial community.</title>
        <authorList>
            <person name="Momper L."/>
            <person name="Jungbluth S.P."/>
            <person name="Lee M.D."/>
            <person name="Amend J.P."/>
        </authorList>
    </citation>
    <scope>NUCLEOTIDE SEQUENCE [LARGE SCALE GENOMIC DNA]</scope>
    <source>
        <strain evidence="1">SURF_5</strain>
    </source>
</reference>
<evidence type="ECO:0000313" key="1">
    <source>
        <dbReference type="EMBL" id="RJP20699.1"/>
    </source>
</evidence>
<organism evidence="1 2">
    <name type="scientific">Abyssobacteria bacterium (strain SURF_5)</name>
    <dbReference type="NCBI Taxonomy" id="2093360"/>
    <lineage>
        <taxon>Bacteria</taxon>
        <taxon>Pseudomonadati</taxon>
        <taxon>Candidatus Hydrogenedentota</taxon>
        <taxon>Candidatus Abyssobacteria</taxon>
    </lineage>
</organism>
<name>A0A3A4NP34_ABYX5</name>